<dbReference type="NCBIfam" id="TIGR00445">
    <property type="entry name" value="mraY"/>
    <property type="match status" value="1"/>
</dbReference>
<feature type="transmembrane region" description="Helical" evidence="8">
    <location>
        <begin position="235"/>
        <end position="253"/>
    </location>
</feature>
<keyword evidence="5 8" id="KW-1133">Transmembrane helix</keyword>
<dbReference type="eggNOG" id="ENOG502QPYQ">
    <property type="taxonomic scope" value="Eukaryota"/>
</dbReference>
<keyword evidence="10" id="KW-1185">Reference proteome</keyword>
<feature type="region of interest" description="Disordered" evidence="7">
    <location>
        <begin position="79"/>
        <end position="99"/>
    </location>
</feature>
<evidence type="ECO:0000256" key="8">
    <source>
        <dbReference type="SAM" id="Phobius"/>
    </source>
</evidence>
<dbReference type="InParanoid" id="C1E4I0"/>
<dbReference type="STRING" id="296587.C1E4I0"/>
<dbReference type="KEGG" id="mis:MICPUN_58046"/>
<proteinExistence type="inferred from homology"/>
<keyword evidence="3 9" id="KW-0808">Transferase</keyword>
<dbReference type="PROSITE" id="PS01347">
    <property type="entry name" value="MRAY_1"/>
    <property type="match status" value="1"/>
</dbReference>
<dbReference type="InterPro" id="IPR003524">
    <property type="entry name" value="PNAcMuramoyl-5peptid_Trfase"/>
</dbReference>
<evidence type="ECO:0000256" key="6">
    <source>
        <dbReference type="ARBA" id="ARBA00023136"/>
    </source>
</evidence>
<dbReference type="GO" id="GO:0044038">
    <property type="term" value="P:cell wall macromolecule biosynthetic process"/>
    <property type="evidence" value="ECO:0007669"/>
    <property type="project" value="TreeGrafter"/>
</dbReference>
<dbReference type="PANTHER" id="PTHR22926">
    <property type="entry name" value="PHOSPHO-N-ACETYLMURAMOYL-PENTAPEPTIDE-TRANSFERASE"/>
    <property type="match status" value="1"/>
</dbReference>
<protein>
    <submittedName>
        <fullName evidence="9">Glycosyl transferase</fullName>
    </submittedName>
</protein>
<dbReference type="AlphaFoldDB" id="C1E4I0"/>
<feature type="transmembrane region" description="Helical" evidence="8">
    <location>
        <begin position="50"/>
        <end position="69"/>
    </location>
</feature>
<accession>C1E4I0</accession>
<evidence type="ECO:0000256" key="2">
    <source>
        <dbReference type="ARBA" id="ARBA00005583"/>
    </source>
</evidence>
<dbReference type="OMA" id="DTPTMGG"/>
<evidence type="ECO:0000313" key="9">
    <source>
        <dbReference type="EMBL" id="ACO63121.1"/>
    </source>
</evidence>
<evidence type="ECO:0000256" key="3">
    <source>
        <dbReference type="ARBA" id="ARBA00022679"/>
    </source>
</evidence>
<dbReference type="EMBL" id="CP001325">
    <property type="protein sequence ID" value="ACO63121.1"/>
    <property type="molecule type" value="Genomic_DNA"/>
</dbReference>
<reference evidence="9 10" key="1">
    <citation type="journal article" date="2009" name="Science">
        <title>Green evolution and dynamic adaptations revealed by genomes of the marine picoeukaryotes Micromonas.</title>
        <authorList>
            <person name="Worden A.Z."/>
            <person name="Lee J.H."/>
            <person name="Mock T."/>
            <person name="Rouze P."/>
            <person name="Simmons M.P."/>
            <person name="Aerts A.L."/>
            <person name="Allen A.E."/>
            <person name="Cuvelier M.L."/>
            <person name="Derelle E."/>
            <person name="Everett M.V."/>
            <person name="Foulon E."/>
            <person name="Grimwood J."/>
            <person name="Gundlach H."/>
            <person name="Henrissat B."/>
            <person name="Napoli C."/>
            <person name="McDonald S.M."/>
            <person name="Parker M.S."/>
            <person name="Rombauts S."/>
            <person name="Salamov A."/>
            <person name="Von Dassow P."/>
            <person name="Badger J.H."/>
            <person name="Coutinho P.M."/>
            <person name="Demir E."/>
            <person name="Dubchak I."/>
            <person name="Gentemann C."/>
            <person name="Eikrem W."/>
            <person name="Gready J.E."/>
            <person name="John U."/>
            <person name="Lanier W."/>
            <person name="Lindquist E.A."/>
            <person name="Lucas S."/>
            <person name="Mayer K.F."/>
            <person name="Moreau H."/>
            <person name="Not F."/>
            <person name="Otillar R."/>
            <person name="Panaud O."/>
            <person name="Pangilinan J."/>
            <person name="Paulsen I."/>
            <person name="Piegu B."/>
            <person name="Poliakov A."/>
            <person name="Robbens S."/>
            <person name="Schmutz J."/>
            <person name="Toulza E."/>
            <person name="Wyss T."/>
            <person name="Zelensky A."/>
            <person name="Zhou K."/>
            <person name="Armbrust E.V."/>
            <person name="Bhattacharya D."/>
            <person name="Goodenough U.W."/>
            <person name="Van de Peer Y."/>
            <person name="Grigoriev I.V."/>
        </authorList>
    </citation>
    <scope>NUCLEOTIDE SEQUENCE [LARGE SCALE GENOMIC DNA]</scope>
    <source>
        <strain evidence="10">RCC299 / NOUM17</strain>
    </source>
</reference>
<dbReference type="PROSITE" id="PS01348">
    <property type="entry name" value="MRAY_2"/>
    <property type="match status" value="1"/>
</dbReference>
<comment type="similarity">
    <text evidence="2">Belongs to the glycosyltransferase 4 family. MraY subfamily.</text>
</comment>
<evidence type="ECO:0000313" key="10">
    <source>
        <dbReference type="Proteomes" id="UP000002009"/>
    </source>
</evidence>
<dbReference type="FunCoup" id="C1E4I0">
    <property type="interactions" value="16"/>
</dbReference>
<dbReference type="InterPro" id="IPR018480">
    <property type="entry name" value="PNAcMuramoyl-5peptid_Trfase_CS"/>
</dbReference>
<comment type="subcellular location">
    <subcellularLocation>
        <location evidence="1">Membrane</location>
        <topology evidence="1">Multi-pass membrane protein</topology>
    </subcellularLocation>
</comment>
<dbReference type="GO" id="GO:0005886">
    <property type="term" value="C:plasma membrane"/>
    <property type="evidence" value="ECO:0007669"/>
    <property type="project" value="TreeGrafter"/>
</dbReference>
<evidence type="ECO:0000256" key="5">
    <source>
        <dbReference type="ARBA" id="ARBA00022989"/>
    </source>
</evidence>
<dbReference type="PANTHER" id="PTHR22926:SF5">
    <property type="entry name" value="PHOSPHO-N-ACETYLMURAMOYL-PENTAPEPTIDE-TRANSFERASE HOMOLOG"/>
    <property type="match status" value="1"/>
</dbReference>
<dbReference type="InterPro" id="IPR000715">
    <property type="entry name" value="Glycosyl_transferase_4"/>
</dbReference>
<evidence type="ECO:0000256" key="4">
    <source>
        <dbReference type="ARBA" id="ARBA00022692"/>
    </source>
</evidence>
<dbReference type="GO" id="GO:0008963">
    <property type="term" value="F:phospho-N-acetylmuramoyl-pentapeptide-transferase activity"/>
    <property type="evidence" value="ECO:0007669"/>
    <property type="project" value="InterPro"/>
</dbReference>
<dbReference type="Pfam" id="PF00953">
    <property type="entry name" value="Glycos_transf_4"/>
    <property type="match status" value="1"/>
</dbReference>
<organism evidence="9 10">
    <name type="scientific">Micromonas commoda (strain RCC299 / NOUM17 / CCMP2709)</name>
    <name type="common">Picoplanktonic green alga</name>
    <dbReference type="NCBI Taxonomy" id="296587"/>
    <lineage>
        <taxon>Eukaryota</taxon>
        <taxon>Viridiplantae</taxon>
        <taxon>Chlorophyta</taxon>
        <taxon>Mamiellophyceae</taxon>
        <taxon>Mamiellales</taxon>
        <taxon>Mamiellaceae</taxon>
        <taxon>Micromonas</taxon>
    </lineage>
</organism>
<feature type="transmembrane region" description="Helical" evidence="8">
    <location>
        <begin position="313"/>
        <end position="333"/>
    </location>
</feature>
<dbReference type="GeneID" id="8243148"/>
<dbReference type="GO" id="GO:0071555">
    <property type="term" value="P:cell wall organization"/>
    <property type="evidence" value="ECO:0007669"/>
    <property type="project" value="TreeGrafter"/>
</dbReference>
<keyword evidence="4 8" id="KW-0812">Transmembrane</keyword>
<feature type="transmembrane region" description="Helical" evidence="8">
    <location>
        <begin position="259"/>
        <end position="276"/>
    </location>
</feature>
<sequence>MAGPGGAFVRAVVTFLALWCWKIAPAGCTWGAIVDGRLVRSPLIGSPFQWFAASFVVSSLCCVFALVAVRRRLGDGAKALHQPRRTDGPPHHKHGAKASTPTMGGAVFVPAGLVCALLANKIVGDESVLALCAATALMCGVGAMDDLRKLRTASADVGLPPAAKLACQSVVASVLCAWLASGGAGGIGLVPGFTTVTTLWVGQTLRLGRWFWALAAFTVVAESNAVNVTDGLDGLAAATVAFALVGTGMILLARGRPELASFAICVAGSACGFLVVNRHPASVFMGDTGSLALGTALGGLVACGGGGMVLPVFVASGVFVVEVLSVVAQRLYFEWTRRRRGTGEKLLKMSPLHHHLELSGWGEMKIVVWMVAFGAACAVAAPRVALMGVGAL</sequence>
<evidence type="ECO:0000256" key="1">
    <source>
        <dbReference type="ARBA" id="ARBA00004141"/>
    </source>
</evidence>
<dbReference type="CDD" id="cd06852">
    <property type="entry name" value="GT_MraY"/>
    <property type="match status" value="1"/>
</dbReference>
<gene>
    <name evidence="9" type="ORF">MICPUN_58046</name>
</gene>
<name>C1E4I0_MICCC</name>
<dbReference type="RefSeq" id="XP_002501863.1">
    <property type="nucleotide sequence ID" value="XM_002501817.1"/>
</dbReference>
<dbReference type="OrthoDB" id="2020675at2759"/>
<keyword evidence="6 8" id="KW-0472">Membrane</keyword>
<feature type="transmembrane region" description="Helical" evidence="8">
    <location>
        <begin position="366"/>
        <end position="386"/>
    </location>
</feature>
<evidence type="ECO:0000256" key="7">
    <source>
        <dbReference type="SAM" id="MobiDB-lite"/>
    </source>
</evidence>
<dbReference type="Proteomes" id="UP000002009">
    <property type="component" value="Chromosome 4"/>
</dbReference>
<feature type="transmembrane region" description="Helical" evidence="8">
    <location>
        <begin position="165"/>
        <end position="190"/>
    </location>
</feature>